<dbReference type="EC" id="1.4.1.12" evidence="2"/>
<proteinExistence type="predicted"/>
<organism evidence="2 3">
    <name type="scientific">Mycobacterium innocens</name>
    <dbReference type="NCBI Taxonomy" id="2341083"/>
    <lineage>
        <taxon>Bacteria</taxon>
        <taxon>Bacillati</taxon>
        <taxon>Actinomycetota</taxon>
        <taxon>Actinomycetes</taxon>
        <taxon>Mycobacteriales</taxon>
        <taxon>Mycobacteriaceae</taxon>
        <taxon>Mycobacterium</taxon>
    </lineage>
</organism>
<keyword evidence="2" id="KW-0560">Oxidoreductase</keyword>
<dbReference type="Pfam" id="PF19328">
    <property type="entry name" value="DAP_DH_C"/>
    <property type="match status" value="1"/>
</dbReference>
<dbReference type="InterPro" id="IPR045760">
    <property type="entry name" value="DAP_DH_C"/>
</dbReference>
<evidence type="ECO:0000259" key="1">
    <source>
        <dbReference type="Pfam" id="PF19328"/>
    </source>
</evidence>
<dbReference type="AlphaFoldDB" id="A0A498QIY5"/>
<evidence type="ECO:0000313" key="2">
    <source>
        <dbReference type="EMBL" id="VBA46038.1"/>
    </source>
</evidence>
<accession>A0A498QIY5</accession>
<protein>
    <submittedName>
        <fullName evidence="2">2,4-diaminopentanoate dehydrogenase</fullName>
        <ecNumber evidence="2">1.4.1.12</ecNumber>
    </submittedName>
</protein>
<sequence>MELCAVQTFSESKVGRDAGELIGWQPCGTALTTSLNDVLAQRPDALVYCGKSRSFEPVLPYLRNGIDVSYLGIPELLHPPSCPPEIREPIADAALAGGASIMYGGIDPGFSTQLLPFVLSAISERVDHLTLYEVRDYDPLPRWRLDDLGLGVQDHTSSRFHRPGVLDRTWGSSIRGLAAALGCNEVRVEEFREVFRSDEEFDIPARTVETGAVAAIRFGVTGTVEGVERFRIEHVNRLRRDIAEHWRLQQGYGVEIRGIPDYELHLSLRDPAGKQDRPALFGTAMYGINTLPALIAAEPGIRTPFELAASGCRNIGGRHQDDNWTLSPRLHADQAGGVNHGKIQDWPIVETWSPGRRQSRDGRGREN</sequence>
<dbReference type="EMBL" id="UPHQ01000311">
    <property type="protein sequence ID" value="VBA46038.1"/>
    <property type="molecule type" value="Genomic_DNA"/>
</dbReference>
<reference evidence="2 3" key="1">
    <citation type="submission" date="2018-09" db="EMBL/GenBank/DDBJ databases">
        <authorList>
            <person name="Tagini F."/>
        </authorList>
    </citation>
    <scope>NUCLEOTIDE SEQUENCE [LARGE SCALE GENOMIC DNA]</scope>
    <source>
        <strain evidence="2 3">MK13</strain>
    </source>
</reference>
<feature type="domain" description="2,4-diaminopentanoate dehydrogenase C-terminal" evidence="1">
    <location>
        <begin position="115"/>
        <end position="309"/>
    </location>
</feature>
<dbReference type="Proteomes" id="UP000267289">
    <property type="component" value="Unassembled WGS sequence"/>
</dbReference>
<evidence type="ECO:0000313" key="3">
    <source>
        <dbReference type="Proteomes" id="UP000267289"/>
    </source>
</evidence>
<name>A0A498QIY5_9MYCO</name>
<gene>
    <name evidence="2" type="primary">ord_7</name>
    <name evidence="2" type="ORF">LAUMK13_05584</name>
</gene>
<keyword evidence="3" id="KW-1185">Reference proteome</keyword>
<dbReference type="GO" id="GO:0047530">
    <property type="term" value="F:2,4-diaminopentanoate dehydrogenase activity"/>
    <property type="evidence" value="ECO:0007669"/>
    <property type="project" value="UniProtKB-EC"/>
</dbReference>